<evidence type="ECO:0000313" key="3">
    <source>
        <dbReference type="Proteomes" id="UP000243459"/>
    </source>
</evidence>
<accession>A0A5P1FHA8</accession>
<name>A0A5P1FHA8_ASPOF</name>
<dbReference type="EMBL" id="CM007382">
    <property type="protein sequence ID" value="ONK77765.1"/>
    <property type="molecule type" value="Genomic_DNA"/>
</dbReference>
<reference evidence="3" key="1">
    <citation type="journal article" date="2017" name="Nat. Commun.">
        <title>The asparagus genome sheds light on the origin and evolution of a young Y chromosome.</title>
        <authorList>
            <person name="Harkess A."/>
            <person name="Zhou J."/>
            <person name="Xu C."/>
            <person name="Bowers J.E."/>
            <person name="Van der Hulst R."/>
            <person name="Ayyampalayam S."/>
            <person name="Mercati F."/>
            <person name="Riccardi P."/>
            <person name="McKain M.R."/>
            <person name="Kakrana A."/>
            <person name="Tang H."/>
            <person name="Ray J."/>
            <person name="Groenendijk J."/>
            <person name="Arikit S."/>
            <person name="Mathioni S.M."/>
            <person name="Nakano M."/>
            <person name="Shan H."/>
            <person name="Telgmann-Rauber A."/>
            <person name="Kanno A."/>
            <person name="Yue Z."/>
            <person name="Chen H."/>
            <person name="Li W."/>
            <person name="Chen Y."/>
            <person name="Xu X."/>
            <person name="Zhang Y."/>
            <person name="Luo S."/>
            <person name="Chen H."/>
            <person name="Gao J."/>
            <person name="Mao Z."/>
            <person name="Pires J.C."/>
            <person name="Luo M."/>
            <person name="Kudrna D."/>
            <person name="Wing R.A."/>
            <person name="Meyers B.C."/>
            <person name="Yi K."/>
            <person name="Kong H."/>
            <person name="Lavrijsen P."/>
            <person name="Sunseri F."/>
            <person name="Falavigna A."/>
            <person name="Ye Y."/>
            <person name="Leebens-Mack J.H."/>
            <person name="Chen G."/>
        </authorList>
    </citation>
    <scope>NUCLEOTIDE SEQUENCE [LARGE SCALE GENOMIC DNA]</scope>
    <source>
        <strain evidence="3">cv. DH0086</strain>
    </source>
</reference>
<gene>
    <name evidence="2" type="ORF">A4U43_C02F10300</name>
</gene>
<dbReference type="Gramene" id="ONK77765">
    <property type="protein sequence ID" value="ONK77765"/>
    <property type="gene ID" value="A4U43_C02F10300"/>
</dbReference>
<evidence type="ECO:0000313" key="2">
    <source>
        <dbReference type="EMBL" id="ONK77765.1"/>
    </source>
</evidence>
<evidence type="ECO:0000256" key="1">
    <source>
        <dbReference type="SAM" id="MobiDB-lite"/>
    </source>
</evidence>
<sequence length="132" mass="14404">MASKTVVSKDKSKKVAGPSDDPTALPAFSAVHPYVPIPQHGGFGADGTQSMEYDSHYSSLGNIPMFGDGEQEELQLLSEPSISTFRRLITDAPLESLDHDHIAKLVFLFGESSEDPNLLEVGIYRWLRTVNG</sequence>
<dbReference type="AlphaFoldDB" id="A0A5P1FHA8"/>
<organism evidence="2 3">
    <name type="scientific">Asparagus officinalis</name>
    <name type="common">Garden asparagus</name>
    <dbReference type="NCBI Taxonomy" id="4686"/>
    <lineage>
        <taxon>Eukaryota</taxon>
        <taxon>Viridiplantae</taxon>
        <taxon>Streptophyta</taxon>
        <taxon>Embryophyta</taxon>
        <taxon>Tracheophyta</taxon>
        <taxon>Spermatophyta</taxon>
        <taxon>Magnoliopsida</taxon>
        <taxon>Liliopsida</taxon>
        <taxon>Asparagales</taxon>
        <taxon>Asparagaceae</taxon>
        <taxon>Asparagoideae</taxon>
        <taxon>Asparagus</taxon>
    </lineage>
</organism>
<protein>
    <submittedName>
        <fullName evidence="2">Uncharacterized protein</fullName>
    </submittedName>
</protein>
<proteinExistence type="predicted"/>
<keyword evidence="3" id="KW-1185">Reference proteome</keyword>
<dbReference type="Proteomes" id="UP000243459">
    <property type="component" value="Chromosome 2"/>
</dbReference>
<feature type="region of interest" description="Disordered" evidence="1">
    <location>
        <begin position="1"/>
        <end position="24"/>
    </location>
</feature>